<comment type="caution">
    <text evidence="1">The sequence shown here is derived from an EMBL/GenBank/DDBJ whole genome shotgun (WGS) entry which is preliminary data.</text>
</comment>
<reference evidence="1" key="1">
    <citation type="submission" date="2021-06" db="EMBL/GenBank/DDBJ databases">
        <authorList>
            <person name="Kallberg Y."/>
            <person name="Tangrot J."/>
            <person name="Rosling A."/>
        </authorList>
    </citation>
    <scope>NUCLEOTIDE SEQUENCE</scope>
    <source>
        <strain evidence="1">FL966</strain>
    </source>
</reference>
<dbReference type="Proteomes" id="UP000789759">
    <property type="component" value="Unassembled WGS sequence"/>
</dbReference>
<dbReference type="AlphaFoldDB" id="A0A9N9PCI2"/>
<dbReference type="OrthoDB" id="2392706at2759"/>
<dbReference type="Gene3D" id="3.30.160.360">
    <property type="match status" value="1"/>
</dbReference>
<gene>
    <name evidence="1" type="ORF">CPELLU_LOCUS20458</name>
</gene>
<evidence type="ECO:0000313" key="1">
    <source>
        <dbReference type="EMBL" id="CAG8829075.1"/>
    </source>
</evidence>
<proteinExistence type="predicted"/>
<keyword evidence="2" id="KW-1185">Reference proteome</keyword>
<organism evidence="1 2">
    <name type="scientific">Cetraspora pellucida</name>
    <dbReference type="NCBI Taxonomy" id="1433469"/>
    <lineage>
        <taxon>Eukaryota</taxon>
        <taxon>Fungi</taxon>
        <taxon>Fungi incertae sedis</taxon>
        <taxon>Mucoromycota</taxon>
        <taxon>Glomeromycotina</taxon>
        <taxon>Glomeromycetes</taxon>
        <taxon>Diversisporales</taxon>
        <taxon>Gigasporaceae</taxon>
        <taxon>Cetraspora</taxon>
    </lineage>
</organism>
<sequence>MSQCEVERDEQKAFEYETNTYPQNPVIRYKTSHRSLVYTIVSEGIYPVTNILAWTKKPNSYKVPDQYIVETNYGKKNKHTTITCSIDYIENKPHYFIRFGDGLNDFVMSDKSPSSAANAYQKEINKCKISQIEEHPKKKTKKNTTKWSGVLLFGLHLQQIKEVREKKHIHTLKLFDKLSESGQRARNKRLGLALYNQFQNNTETLFCDSDKITLNELIFSINDNQFKIIYNQLENDSEKLQIKAIVKAIDVEKISRSAYRTLVAISHNLPREWA</sequence>
<accession>A0A9N9PCI2</accession>
<dbReference type="EMBL" id="CAJVQA010061595">
    <property type="protein sequence ID" value="CAG8829075.1"/>
    <property type="molecule type" value="Genomic_DNA"/>
</dbReference>
<name>A0A9N9PCI2_9GLOM</name>
<feature type="non-terminal residue" evidence="1">
    <location>
        <position position="274"/>
    </location>
</feature>
<evidence type="ECO:0000313" key="2">
    <source>
        <dbReference type="Proteomes" id="UP000789759"/>
    </source>
</evidence>
<protein>
    <submittedName>
        <fullName evidence="1">19406_t:CDS:1</fullName>
    </submittedName>
</protein>